<comment type="caution">
    <text evidence="2">The sequence shown here is derived from an EMBL/GenBank/DDBJ whole genome shotgun (WGS) entry which is preliminary data.</text>
</comment>
<evidence type="ECO:0000313" key="2">
    <source>
        <dbReference type="EMBL" id="KAF2091668.1"/>
    </source>
</evidence>
<accession>A0A9P4I1A8</accession>
<name>A0A9P4I1A8_9PEZI</name>
<feature type="compositionally biased region" description="Low complexity" evidence="1">
    <location>
        <begin position="91"/>
        <end position="101"/>
    </location>
</feature>
<proteinExistence type="predicted"/>
<dbReference type="Proteomes" id="UP000799776">
    <property type="component" value="Unassembled WGS sequence"/>
</dbReference>
<feature type="region of interest" description="Disordered" evidence="1">
    <location>
        <begin position="91"/>
        <end position="125"/>
    </location>
</feature>
<protein>
    <submittedName>
        <fullName evidence="2">Uncharacterized protein</fullName>
    </submittedName>
</protein>
<dbReference type="EMBL" id="ML978711">
    <property type="protein sequence ID" value="KAF2091668.1"/>
    <property type="molecule type" value="Genomic_DNA"/>
</dbReference>
<gene>
    <name evidence="2" type="ORF">K490DRAFT_61100</name>
</gene>
<dbReference type="OrthoDB" id="5424021at2759"/>
<keyword evidence="3" id="KW-1185">Reference proteome</keyword>
<evidence type="ECO:0000256" key="1">
    <source>
        <dbReference type="SAM" id="MobiDB-lite"/>
    </source>
</evidence>
<evidence type="ECO:0000313" key="3">
    <source>
        <dbReference type="Proteomes" id="UP000799776"/>
    </source>
</evidence>
<sequence>MPTNNSTNIWAQMGYTPPRGSCNFKQSLVSNKCPCLRFMVHPLKASKSSTVRTGTGNVTVSTSFECDGCSHHASFHNMSNAVDDAVVAAWAEKARQQQQQQEQERSAASRSNKRPRRAIEAAPRELGLDGLAELDVVAAAEGDGDGEGVLPAASWGQRFSSFAFEERAAEEPVKTPPKRSKRRG</sequence>
<dbReference type="AlphaFoldDB" id="A0A9P4I1A8"/>
<reference evidence="2" key="1">
    <citation type="journal article" date="2020" name="Stud. Mycol.">
        <title>101 Dothideomycetes genomes: a test case for predicting lifestyles and emergence of pathogens.</title>
        <authorList>
            <person name="Haridas S."/>
            <person name="Albert R."/>
            <person name="Binder M."/>
            <person name="Bloem J."/>
            <person name="Labutti K."/>
            <person name="Salamov A."/>
            <person name="Andreopoulos B."/>
            <person name="Baker S."/>
            <person name="Barry K."/>
            <person name="Bills G."/>
            <person name="Bluhm B."/>
            <person name="Cannon C."/>
            <person name="Castanera R."/>
            <person name="Culley D."/>
            <person name="Daum C."/>
            <person name="Ezra D."/>
            <person name="Gonzalez J."/>
            <person name="Henrissat B."/>
            <person name="Kuo A."/>
            <person name="Liang C."/>
            <person name="Lipzen A."/>
            <person name="Lutzoni F."/>
            <person name="Magnuson J."/>
            <person name="Mondo S."/>
            <person name="Nolan M."/>
            <person name="Ohm R."/>
            <person name="Pangilinan J."/>
            <person name="Park H.-J."/>
            <person name="Ramirez L."/>
            <person name="Alfaro M."/>
            <person name="Sun H."/>
            <person name="Tritt A."/>
            <person name="Yoshinaga Y."/>
            <person name="Zwiers L.-H."/>
            <person name="Turgeon B."/>
            <person name="Goodwin S."/>
            <person name="Spatafora J."/>
            <person name="Crous P."/>
            <person name="Grigoriev I."/>
        </authorList>
    </citation>
    <scope>NUCLEOTIDE SEQUENCE</scope>
    <source>
        <strain evidence="2">CBS 121410</strain>
    </source>
</reference>
<organism evidence="2 3">
    <name type="scientific">Saccharata proteae CBS 121410</name>
    <dbReference type="NCBI Taxonomy" id="1314787"/>
    <lineage>
        <taxon>Eukaryota</taxon>
        <taxon>Fungi</taxon>
        <taxon>Dikarya</taxon>
        <taxon>Ascomycota</taxon>
        <taxon>Pezizomycotina</taxon>
        <taxon>Dothideomycetes</taxon>
        <taxon>Dothideomycetes incertae sedis</taxon>
        <taxon>Botryosphaeriales</taxon>
        <taxon>Saccharataceae</taxon>
        <taxon>Saccharata</taxon>
    </lineage>
</organism>